<organism evidence="3 4">
    <name type="scientific">Candidatus Atopostipes pullistercoris</name>
    <dbReference type="NCBI Taxonomy" id="2838467"/>
    <lineage>
        <taxon>Bacteria</taxon>
        <taxon>Bacillati</taxon>
        <taxon>Bacillota</taxon>
        <taxon>Bacilli</taxon>
        <taxon>Lactobacillales</taxon>
        <taxon>Carnobacteriaceae</taxon>
        <taxon>Atopostipes</taxon>
    </lineage>
</organism>
<dbReference type="Gene3D" id="3.40.50.300">
    <property type="entry name" value="P-loop containing nucleotide triphosphate hydrolases"/>
    <property type="match status" value="1"/>
</dbReference>
<reference evidence="3" key="2">
    <citation type="submission" date="2021-04" db="EMBL/GenBank/DDBJ databases">
        <authorList>
            <person name="Gilroy R."/>
        </authorList>
    </citation>
    <scope>NUCLEOTIDE SEQUENCE</scope>
    <source>
        <strain evidence="3">CHK169-4300</strain>
    </source>
</reference>
<evidence type="ECO:0000256" key="1">
    <source>
        <dbReference type="SAM" id="Phobius"/>
    </source>
</evidence>
<accession>A0A9D2JZG7</accession>
<comment type="caution">
    <text evidence="3">The sequence shown here is derived from an EMBL/GenBank/DDBJ whole genome shotgun (WGS) entry which is preliminary data.</text>
</comment>
<feature type="transmembrane region" description="Helical" evidence="1">
    <location>
        <begin position="305"/>
        <end position="330"/>
    </location>
</feature>
<dbReference type="InterPro" id="IPR006073">
    <property type="entry name" value="GTP-bd"/>
</dbReference>
<dbReference type="EMBL" id="DXAZ01000125">
    <property type="protein sequence ID" value="HIZ71634.1"/>
    <property type="molecule type" value="Genomic_DNA"/>
</dbReference>
<sequence>MIKSFDKHFDVAQEILDLTDKELKNLAPVNILMVGKSGVGKSTLVNSVFRERIAETGIGKPVTKHLQKITRKDVPITIYDTRGLELDPNVQKQVKEEIYNLIAKNKGTKEALHVAYYCIQATSSRIEESEIKMIEGIAKKIPVILVLTQAIGEQAQSFQKHIEEMNLDIVAVHSVLAEPYVISKDYTVQPFGLKELIERTFNLIPENVRKSFTNAQRVDIERKVETAKTWATRYIATSFGVGFVPIPFSDASILVPMQVALLAHITVIFGVPIDKATILSIIAAVGGTGSATVVGRSVVSNAFKFIPGLGTIVGGVISGTTASIVTRALAYSYIQVLKLLAISELSGQETSTDKIVSLMQKQFKKYIEENKQELKSESDQFEMTKDSPLSKVEVARRTVNNFLDKLKNRF</sequence>
<keyword evidence="1" id="KW-0472">Membrane</keyword>
<dbReference type="Proteomes" id="UP000824106">
    <property type="component" value="Unassembled WGS sequence"/>
</dbReference>
<evidence type="ECO:0000313" key="4">
    <source>
        <dbReference type="Proteomes" id="UP000824106"/>
    </source>
</evidence>
<feature type="transmembrane region" description="Helical" evidence="1">
    <location>
        <begin position="253"/>
        <end position="271"/>
    </location>
</feature>
<gene>
    <name evidence="3" type="ORF">H9808_07735</name>
</gene>
<reference evidence="3" key="1">
    <citation type="journal article" date="2021" name="PeerJ">
        <title>Extensive microbial diversity within the chicken gut microbiome revealed by metagenomics and culture.</title>
        <authorList>
            <person name="Gilroy R."/>
            <person name="Ravi A."/>
            <person name="Getino M."/>
            <person name="Pursley I."/>
            <person name="Horton D.L."/>
            <person name="Alikhan N.F."/>
            <person name="Baker D."/>
            <person name="Gharbi K."/>
            <person name="Hall N."/>
            <person name="Watson M."/>
            <person name="Adriaenssens E.M."/>
            <person name="Foster-Nyarko E."/>
            <person name="Jarju S."/>
            <person name="Secka A."/>
            <person name="Antonio M."/>
            <person name="Oren A."/>
            <person name="Chaudhuri R.R."/>
            <person name="La Ragione R."/>
            <person name="Hildebrand F."/>
            <person name="Pallen M.J."/>
        </authorList>
    </citation>
    <scope>NUCLEOTIDE SEQUENCE</scope>
    <source>
        <strain evidence="3">CHK169-4300</strain>
    </source>
</reference>
<dbReference type="GO" id="GO:0005525">
    <property type="term" value="F:GTP binding"/>
    <property type="evidence" value="ECO:0007669"/>
    <property type="project" value="InterPro"/>
</dbReference>
<name>A0A9D2JZG7_9LACT</name>
<protein>
    <submittedName>
        <fullName evidence="3">50S ribosome-binding GTPase</fullName>
    </submittedName>
</protein>
<evidence type="ECO:0000259" key="2">
    <source>
        <dbReference type="Pfam" id="PF01926"/>
    </source>
</evidence>
<keyword evidence="1" id="KW-0812">Transmembrane</keyword>
<proteinExistence type="predicted"/>
<feature type="transmembrane region" description="Helical" evidence="1">
    <location>
        <begin position="278"/>
        <end position="299"/>
    </location>
</feature>
<feature type="domain" description="G" evidence="2">
    <location>
        <begin position="31"/>
        <end position="148"/>
    </location>
</feature>
<evidence type="ECO:0000313" key="3">
    <source>
        <dbReference type="EMBL" id="HIZ71634.1"/>
    </source>
</evidence>
<dbReference type="AlphaFoldDB" id="A0A9D2JZG7"/>
<dbReference type="Pfam" id="PF01926">
    <property type="entry name" value="MMR_HSR1"/>
    <property type="match status" value="1"/>
</dbReference>
<dbReference type="SUPFAM" id="SSF52540">
    <property type="entry name" value="P-loop containing nucleoside triphosphate hydrolases"/>
    <property type="match status" value="1"/>
</dbReference>
<dbReference type="InterPro" id="IPR027417">
    <property type="entry name" value="P-loop_NTPase"/>
</dbReference>
<keyword evidence="1" id="KW-1133">Transmembrane helix</keyword>